<dbReference type="GO" id="GO:0045324">
    <property type="term" value="P:late endosome to vacuole transport"/>
    <property type="evidence" value="ECO:0007669"/>
    <property type="project" value="TreeGrafter"/>
</dbReference>
<dbReference type="GO" id="GO:0009788">
    <property type="term" value="P:negative regulation of abscisic acid-activated signaling pathway"/>
    <property type="evidence" value="ECO:0007669"/>
    <property type="project" value="TreeGrafter"/>
</dbReference>
<dbReference type="InterPro" id="IPR001245">
    <property type="entry name" value="Ser-Thr/Tyr_kinase_cat_dom"/>
</dbReference>
<evidence type="ECO:0000256" key="1">
    <source>
        <dbReference type="ARBA" id="ARBA00004413"/>
    </source>
</evidence>
<dbReference type="SUPFAM" id="SSF56112">
    <property type="entry name" value="Protein kinase-like (PK-like)"/>
    <property type="match status" value="1"/>
</dbReference>
<dbReference type="PANTHER" id="PTHR46960">
    <property type="entry name" value="E3 UBIQUITIN-PROTEIN LIGASE KEG"/>
    <property type="match status" value="1"/>
</dbReference>
<dbReference type="GO" id="GO:0004672">
    <property type="term" value="F:protein kinase activity"/>
    <property type="evidence" value="ECO:0007669"/>
    <property type="project" value="InterPro"/>
</dbReference>
<dbReference type="PROSITE" id="PS50297">
    <property type="entry name" value="ANK_REP_REGION"/>
    <property type="match status" value="1"/>
</dbReference>
<gene>
    <name evidence="4" type="ORF">glysoja_039652</name>
</gene>
<dbReference type="Pfam" id="PF07714">
    <property type="entry name" value="PK_Tyr_Ser-Thr"/>
    <property type="match status" value="1"/>
</dbReference>
<dbReference type="InterPro" id="IPR011009">
    <property type="entry name" value="Kinase-like_dom_sf"/>
</dbReference>
<dbReference type="GO" id="GO:0009738">
    <property type="term" value="P:abscisic acid-activated signaling pathway"/>
    <property type="evidence" value="ECO:0007669"/>
    <property type="project" value="InterPro"/>
</dbReference>
<dbReference type="InterPro" id="IPR036770">
    <property type="entry name" value="Ankyrin_rpt-contain_sf"/>
</dbReference>
<dbReference type="GO" id="GO:0005524">
    <property type="term" value="F:ATP binding"/>
    <property type="evidence" value="ECO:0007669"/>
    <property type="project" value="InterPro"/>
</dbReference>
<dbReference type="GO" id="GO:0016567">
    <property type="term" value="P:protein ubiquitination"/>
    <property type="evidence" value="ECO:0007669"/>
    <property type="project" value="InterPro"/>
</dbReference>
<dbReference type="InterPro" id="IPR000719">
    <property type="entry name" value="Prot_kinase_dom"/>
</dbReference>
<evidence type="ECO:0000313" key="4">
    <source>
        <dbReference type="EMBL" id="KHN35305.1"/>
    </source>
</evidence>
<dbReference type="Pfam" id="PF12796">
    <property type="entry name" value="Ank_2"/>
    <property type="match status" value="1"/>
</dbReference>
<dbReference type="PANTHER" id="PTHR46960:SF1">
    <property type="entry name" value="E3 UBIQUITIN-PROTEIN LIGASE KEG"/>
    <property type="match status" value="1"/>
</dbReference>
<reference evidence="4" key="1">
    <citation type="submission" date="2014-07" db="EMBL/GenBank/DDBJ databases">
        <title>Identification of a novel salt tolerance gene in wild soybean by whole-genome sequencing.</title>
        <authorList>
            <person name="Lam H.-M."/>
            <person name="Qi X."/>
            <person name="Li M.-W."/>
            <person name="Liu X."/>
            <person name="Xie M."/>
            <person name="Ni M."/>
            <person name="Xu X."/>
        </authorList>
    </citation>
    <scope>NUCLEOTIDE SEQUENCE [LARGE SCALE GENOMIC DNA]</scope>
    <source>
        <tissue evidence="4">Root</tissue>
    </source>
</reference>
<dbReference type="Gene3D" id="1.25.40.20">
    <property type="entry name" value="Ankyrin repeat-containing domain"/>
    <property type="match status" value="1"/>
</dbReference>
<dbReference type="Proteomes" id="UP000053555">
    <property type="component" value="Unassembled WGS sequence"/>
</dbReference>
<accession>A0A0B2RQG6</accession>
<evidence type="ECO:0000259" key="3">
    <source>
        <dbReference type="PROSITE" id="PS50011"/>
    </source>
</evidence>
<name>A0A0B2RQG6_GLYSO</name>
<dbReference type="GO" id="GO:0005769">
    <property type="term" value="C:early endosome"/>
    <property type="evidence" value="ECO:0007669"/>
    <property type="project" value="TreeGrafter"/>
</dbReference>
<evidence type="ECO:0000256" key="2">
    <source>
        <dbReference type="PROSITE-ProRule" id="PRU00023"/>
    </source>
</evidence>
<dbReference type="PROSITE" id="PS50011">
    <property type="entry name" value="PROTEIN_KINASE_DOM"/>
    <property type="match status" value="1"/>
</dbReference>
<dbReference type="GO" id="GO:0005886">
    <property type="term" value="C:plasma membrane"/>
    <property type="evidence" value="ECO:0007669"/>
    <property type="project" value="UniProtKB-SubCell"/>
</dbReference>
<sequence length="273" mass="29215">MYLECTVLSPHYTAPEAWGQLLKKSLNLFWDDAIGISAESDAWSFGCTLVEMGTGFVPWAGLSSEEIYQAVVKAKKLLPHYASVVGGGIPSDLWRMIGECLQFKPSKSDLLFKAASDYGSNSLSSLLEAQNADEQTALHLACRCGSAELVEAILEYEEANVDVLNKDGDPPLAYALAAGSPECVRSLIKRGANVRPQLRDGFGPSVAHVCAHHGQPECMRELLLAGADPNAVDDEGESILHRAVAKKSADCALVRLENGGNGSIAILNPKNMS</sequence>
<dbReference type="InterPro" id="IPR044584">
    <property type="entry name" value="KEG"/>
</dbReference>
<dbReference type="GO" id="GO:0005802">
    <property type="term" value="C:trans-Golgi network"/>
    <property type="evidence" value="ECO:0007669"/>
    <property type="project" value="TreeGrafter"/>
</dbReference>
<organism evidence="4">
    <name type="scientific">Glycine soja</name>
    <name type="common">Wild soybean</name>
    <dbReference type="NCBI Taxonomy" id="3848"/>
    <lineage>
        <taxon>Eukaryota</taxon>
        <taxon>Viridiplantae</taxon>
        <taxon>Streptophyta</taxon>
        <taxon>Embryophyta</taxon>
        <taxon>Tracheophyta</taxon>
        <taxon>Spermatophyta</taxon>
        <taxon>Magnoliopsida</taxon>
        <taxon>eudicotyledons</taxon>
        <taxon>Gunneridae</taxon>
        <taxon>Pentapetalae</taxon>
        <taxon>rosids</taxon>
        <taxon>fabids</taxon>
        <taxon>Fabales</taxon>
        <taxon>Fabaceae</taxon>
        <taxon>Papilionoideae</taxon>
        <taxon>50 kb inversion clade</taxon>
        <taxon>NPAAA clade</taxon>
        <taxon>indigoferoid/millettioid clade</taxon>
        <taxon>Phaseoleae</taxon>
        <taxon>Glycine</taxon>
        <taxon>Glycine subgen. Soja</taxon>
    </lineage>
</organism>
<dbReference type="InterPro" id="IPR002110">
    <property type="entry name" value="Ankyrin_rpt"/>
</dbReference>
<feature type="repeat" description="ANK" evidence="2">
    <location>
        <begin position="167"/>
        <end position="199"/>
    </location>
</feature>
<comment type="subcellular location">
    <subcellularLocation>
        <location evidence="1">Cell membrane</location>
        <topology evidence="1">Peripheral membrane protein</topology>
        <orientation evidence="1">Cytoplasmic side</orientation>
    </subcellularLocation>
</comment>
<dbReference type="GO" id="GO:0006952">
    <property type="term" value="P:defense response"/>
    <property type="evidence" value="ECO:0007669"/>
    <property type="project" value="InterPro"/>
</dbReference>
<dbReference type="GO" id="GO:0004842">
    <property type="term" value="F:ubiquitin-protein transferase activity"/>
    <property type="evidence" value="ECO:0007669"/>
    <property type="project" value="InterPro"/>
</dbReference>
<dbReference type="Pfam" id="PF13637">
    <property type="entry name" value="Ank_4"/>
    <property type="match status" value="1"/>
</dbReference>
<feature type="repeat" description="ANK" evidence="2">
    <location>
        <begin position="202"/>
        <end position="234"/>
    </location>
</feature>
<dbReference type="Gene3D" id="1.10.510.10">
    <property type="entry name" value="Transferase(Phosphotransferase) domain 1"/>
    <property type="match status" value="1"/>
</dbReference>
<dbReference type="SUPFAM" id="SSF48403">
    <property type="entry name" value="Ankyrin repeat"/>
    <property type="match status" value="1"/>
</dbReference>
<proteinExistence type="predicted"/>
<dbReference type="SMART" id="SM00248">
    <property type="entry name" value="ANK"/>
    <property type="match status" value="4"/>
</dbReference>
<dbReference type="AlphaFoldDB" id="A0A0B2RQG6"/>
<keyword evidence="2" id="KW-0040">ANK repeat</keyword>
<feature type="domain" description="Protein kinase" evidence="3">
    <location>
        <begin position="1"/>
        <end position="127"/>
    </location>
</feature>
<dbReference type="EMBL" id="KN648498">
    <property type="protein sequence ID" value="KHN35305.1"/>
    <property type="molecule type" value="Genomic_DNA"/>
</dbReference>
<protein>
    <submittedName>
        <fullName evidence="4">E3 ubiquitin-protein ligase KEG</fullName>
    </submittedName>
</protein>
<dbReference type="PROSITE" id="PS50088">
    <property type="entry name" value="ANK_REPEAT"/>
    <property type="match status" value="3"/>
</dbReference>
<feature type="repeat" description="ANK" evidence="2">
    <location>
        <begin position="133"/>
        <end position="166"/>
    </location>
</feature>